<dbReference type="SUPFAM" id="SSF53300">
    <property type="entry name" value="vWA-like"/>
    <property type="match status" value="1"/>
</dbReference>
<protein>
    <recommendedName>
        <fullName evidence="3">VWFA domain-containing protein</fullName>
    </recommendedName>
</protein>
<evidence type="ECO:0000313" key="1">
    <source>
        <dbReference type="EMBL" id="CAF1536623.1"/>
    </source>
</evidence>
<name>A0A815W2P9_ADIRI</name>
<dbReference type="InterPro" id="IPR036465">
    <property type="entry name" value="vWFA_dom_sf"/>
</dbReference>
<gene>
    <name evidence="1" type="ORF">EDS130_LOCUS44997</name>
</gene>
<proteinExistence type="predicted"/>
<dbReference type="CDD" id="cd00198">
    <property type="entry name" value="vWFA"/>
    <property type="match status" value="1"/>
</dbReference>
<dbReference type="Proteomes" id="UP000663852">
    <property type="component" value="Unassembled WGS sequence"/>
</dbReference>
<evidence type="ECO:0000313" key="2">
    <source>
        <dbReference type="Proteomes" id="UP000663852"/>
    </source>
</evidence>
<dbReference type="OrthoDB" id="10006997at2759"/>
<dbReference type="AlphaFoldDB" id="A0A815W2P9"/>
<evidence type="ECO:0008006" key="3">
    <source>
        <dbReference type="Google" id="ProtNLM"/>
    </source>
</evidence>
<comment type="caution">
    <text evidence="1">The sequence shown here is derived from an EMBL/GenBank/DDBJ whole genome shotgun (WGS) entry which is preliminary data.</text>
</comment>
<dbReference type="Gene3D" id="3.40.50.410">
    <property type="entry name" value="von Willebrand factor, type A domain"/>
    <property type="match status" value="1"/>
</dbReference>
<accession>A0A815W2P9</accession>
<reference evidence="1" key="1">
    <citation type="submission" date="2021-02" db="EMBL/GenBank/DDBJ databases">
        <authorList>
            <person name="Nowell W R."/>
        </authorList>
    </citation>
    <scope>NUCLEOTIDE SEQUENCE</scope>
</reference>
<sequence length="971" mass="112169">MATYFKLPLSNSQTYVEIKLSQSADITNATTNATVAATSNGTEIVCCVDTSGSMAGSPIHNVCEVLRDIYQRTQKDYRLFAYNTQTDTKRTLKTLSEQNGDLPATGGTSFACIFTAIKDYLLQNSSLKIATTFIFMTDGQDNSPNSPELKKSIDMLKLILSGMTNYPPITFHVIGFGEVNDQFLNQIRTFGTRQGLFRYSTQSKELQNNFNDMFEYALTIREYTVKLPNGKAYKVNNTDNETIGFLTGDDDDLSEITELTVTDDAQTIKQFPLTRKQNLRSIDLLHALNIASPQNEEQVKSIQICLNSIQITNSQNLMERLEAEQIYKEIDQRMMEYRQLFTQLKMNQVPEHVKLQLSALRHDAIFANAQRKKKLDLRINKNVDYFKKTDISGILQGYKDSITPDTWQMIKEQKQDWVDVYSNDDIYEIMRKSPDNILCLGIRVQRDEEAITNPAKGLQLLHVTNTIISYDSFINAMNVAKNDLQQAQGQFTALDDLYCVAGTLSDERINAVIPLYINDEHMKRIRILEGIWLGYLYTLDSYGYDKQQEVGILKLLFQIIQQRANTKRQKQILIELEKVCQFIINESQGFKTAEQYGEKTYEKLLNRQVIINQQDYDLCIPLIIAYLKGDLTSVLLPVYYEYLRQEYTKKYTKKSLETKQIVENLVYGCDTKYLTMTVSTSNQSNIMALVPDDIERSFIDYFYDELRKPIQLISENIKNGNRTLIIQHKIEMDYIKSFLLPKPDFMKTMLNYCNIDENYIEKCLDYDCLRWELLITFYYLIYSDINISRLQNLPTKETILSVIDGQLQRDKQHVPDYDYSSEDVSLISYVALNCKTLECFAGLMRKYCSQRCGPIFTQIFKQLLESYDKGDSITINGTKKDKLMALLTNKIATETGIKPIYHDMKCCLPSFEGRINSLRYFIEKNNSDKICLQNHGKLIVNWRSTSRTGCRGRQRKHCYVLCHNVTDHTNF</sequence>
<organism evidence="1 2">
    <name type="scientific">Adineta ricciae</name>
    <name type="common">Rotifer</name>
    <dbReference type="NCBI Taxonomy" id="249248"/>
    <lineage>
        <taxon>Eukaryota</taxon>
        <taxon>Metazoa</taxon>
        <taxon>Spiralia</taxon>
        <taxon>Gnathifera</taxon>
        <taxon>Rotifera</taxon>
        <taxon>Eurotatoria</taxon>
        <taxon>Bdelloidea</taxon>
        <taxon>Adinetida</taxon>
        <taxon>Adinetidae</taxon>
        <taxon>Adineta</taxon>
    </lineage>
</organism>
<dbReference type="EMBL" id="CAJNOJ010000973">
    <property type="protein sequence ID" value="CAF1536623.1"/>
    <property type="molecule type" value="Genomic_DNA"/>
</dbReference>